<dbReference type="EMBL" id="CP013979">
    <property type="protein sequence ID" value="ANJ27687.1"/>
    <property type="molecule type" value="Genomic_DNA"/>
</dbReference>
<organism evidence="2 3">
    <name type="scientific">Agromyces aureus</name>
    <dbReference type="NCBI Taxonomy" id="453304"/>
    <lineage>
        <taxon>Bacteria</taxon>
        <taxon>Bacillati</taxon>
        <taxon>Actinomycetota</taxon>
        <taxon>Actinomycetes</taxon>
        <taxon>Micrococcales</taxon>
        <taxon>Microbacteriaceae</taxon>
        <taxon>Agromyces</taxon>
    </lineage>
</organism>
<dbReference type="InterPro" id="IPR036291">
    <property type="entry name" value="NAD(P)-bd_dom_sf"/>
</dbReference>
<dbReference type="AlphaFoldDB" id="A0A191WHI7"/>
<evidence type="ECO:0000259" key="1">
    <source>
        <dbReference type="Pfam" id="PF01370"/>
    </source>
</evidence>
<dbReference type="STRING" id="453304.ATC03_14190"/>
<dbReference type="PANTHER" id="PTHR43245:SF13">
    <property type="entry name" value="UDP-D-APIOSE_UDP-D-XYLOSE SYNTHASE 2"/>
    <property type="match status" value="1"/>
</dbReference>
<sequence length="279" mass="29640">MTSTRVLVVGGGGPLGAAVTGDLQSRRIPALITRRIGPEPLDVSNHAAVTDALAAVRPESVIYLANPGVETIQEDAVGSSVDDLRHFAARAAESDVERIIFASSAAVYGTSWTRPVSEDDHADGPGLYADLKRRSEHVLREVAETTRLTASALRIFNIFGPGFSRSLVSRLASGEPRAVLQVSDSFVRDYVHAADVARALVLASEHSHPGFRVLNIGTGIATDNIELSRLAAPGSYSIAASPTSPSYCVANVARAREALRFQPTWSVAEYLAEAAARRV</sequence>
<dbReference type="InterPro" id="IPR001509">
    <property type="entry name" value="Epimerase_deHydtase"/>
</dbReference>
<dbReference type="PANTHER" id="PTHR43245">
    <property type="entry name" value="BIFUNCTIONAL POLYMYXIN RESISTANCE PROTEIN ARNA"/>
    <property type="match status" value="1"/>
</dbReference>
<dbReference type="SUPFAM" id="SSF51735">
    <property type="entry name" value="NAD(P)-binding Rossmann-fold domains"/>
    <property type="match status" value="1"/>
</dbReference>
<dbReference type="Pfam" id="PF01370">
    <property type="entry name" value="Epimerase"/>
    <property type="match status" value="1"/>
</dbReference>
<evidence type="ECO:0000313" key="3">
    <source>
        <dbReference type="Proteomes" id="UP000078437"/>
    </source>
</evidence>
<reference evidence="3" key="2">
    <citation type="submission" date="2016-01" db="EMBL/GenBank/DDBJ databases">
        <title>Complete genome sequence of Agromyces aureus AR33T and comparison with related organisms.</title>
        <authorList>
            <person name="Corretto E."/>
            <person name="Antonielli L."/>
            <person name="Sessitsch A."/>
            <person name="Brader G."/>
        </authorList>
    </citation>
    <scope>NUCLEOTIDE SEQUENCE [LARGE SCALE GENOMIC DNA]</scope>
    <source>
        <strain evidence="3">AR33</strain>
    </source>
</reference>
<gene>
    <name evidence="2" type="ORF">ATC03_14190</name>
</gene>
<feature type="domain" description="NAD-dependent epimerase/dehydratase" evidence="1">
    <location>
        <begin position="6"/>
        <end position="217"/>
    </location>
</feature>
<dbReference type="Gene3D" id="3.40.50.720">
    <property type="entry name" value="NAD(P)-binding Rossmann-like Domain"/>
    <property type="match status" value="1"/>
</dbReference>
<dbReference type="RefSeq" id="WP_067878426.1">
    <property type="nucleotide sequence ID" value="NZ_CP013979.1"/>
</dbReference>
<dbReference type="KEGG" id="agy:ATC03_14190"/>
<name>A0A191WHI7_9MICO</name>
<dbReference type="Proteomes" id="UP000078437">
    <property type="component" value="Chromosome"/>
</dbReference>
<evidence type="ECO:0000313" key="2">
    <source>
        <dbReference type="EMBL" id="ANJ27687.1"/>
    </source>
</evidence>
<reference evidence="2 3" key="1">
    <citation type="journal article" date="2016" name="Int. J. Syst. Evol. Microbiol.">
        <title>Agromyces aureus sp. nov., isolated from the rhizosphere of Salix caprea L. grown in a heavy-metal-contaminated soil.</title>
        <authorList>
            <person name="Corretto E."/>
            <person name="Antonielli L."/>
            <person name="Sessitsch A."/>
            <person name="Compant S."/>
            <person name="Gorfer M."/>
            <person name="Kuffner M."/>
            <person name="Brader G."/>
        </authorList>
    </citation>
    <scope>NUCLEOTIDE SEQUENCE [LARGE SCALE GENOMIC DNA]</scope>
    <source>
        <strain evidence="2 3">AR33</strain>
    </source>
</reference>
<proteinExistence type="predicted"/>
<dbReference type="InterPro" id="IPR050177">
    <property type="entry name" value="Lipid_A_modif_metabolic_enz"/>
</dbReference>
<protein>
    <recommendedName>
        <fullName evidence="1">NAD-dependent epimerase/dehydratase domain-containing protein</fullName>
    </recommendedName>
</protein>
<keyword evidence="3" id="KW-1185">Reference proteome</keyword>
<accession>A0A191WHI7</accession>